<organism evidence="16 17">
    <name type="scientific">Candidatus Sulfobium mesophilum</name>
    <dbReference type="NCBI Taxonomy" id="2016548"/>
    <lineage>
        <taxon>Bacteria</taxon>
        <taxon>Pseudomonadati</taxon>
        <taxon>Nitrospirota</taxon>
        <taxon>Nitrospiria</taxon>
        <taxon>Nitrospirales</taxon>
        <taxon>Nitrospiraceae</taxon>
        <taxon>Candidatus Sulfobium</taxon>
    </lineage>
</organism>
<keyword evidence="4 12" id="KW-0436">Ligase</keyword>
<keyword evidence="8 12" id="KW-0175">Coiled coil</keyword>
<dbReference type="EMBL" id="OUUY01000094">
    <property type="protein sequence ID" value="SPQ01215.1"/>
    <property type="molecule type" value="Genomic_DNA"/>
</dbReference>
<reference evidence="17" key="1">
    <citation type="submission" date="2018-03" db="EMBL/GenBank/DDBJ databases">
        <authorList>
            <person name="Zecchin S."/>
        </authorList>
    </citation>
    <scope>NUCLEOTIDE SEQUENCE [LARGE SCALE GENOMIC DNA]</scope>
</reference>
<dbReference type="Gene3D" id="1.10.730.10">
    <property type="entry name" value="Isoleucyl-tRNA Synthetase, Domain 1"/>
    <property type="match status" value="1"/>
</dbReference>
<dbReference type="HAMAP" id="MF_02004">
    <property type="entry name" value="Val_tRNA_synth_type1"/>
    <property type="match status" value="1"/>
</dbReference>
<dbReference type="InterPro" id="IPR009080">
    <property type="entry name" value="tRNAsynth_Ia_anticodon-bd"/>
</dbReference>
<dbReference type="InterPro" id="IPR010978">
    <property type="entry name" value="tRNA-bd_arm"/>
</dbReference>
<evidence type="ECO:0000313" key="16">
    <source>
        <dbReference type="EMBL" id="SPQ01215.1"/>
    </source>
</evidence>
<dbReference type="GO" id="GO:0005829">
    <property type="term" value="C:cytosol"/>
    <property type="evidence" value="ECO:0007669"/>
    <property type="project" value="TreeGrafter"/>
</dbReference>
<gene>
    <name evidence="12 16" type="primary">valS</name>
    <name evidence="16" type="ORF">NBG4_470016</name>
</gene>
<accession>A0A2U3QIM0</accession>
<keyword evidence="9 12" id="KW-0030">Aminoacyl-tRNA synthetase</keyword>
<dbReference type="CDD" id="cd07962">
    <property type="entry name" value="Anticodon_Ia_Val"/>
    <property type="match status" value="1"/>
</dbReference>
<name>A0A2U3QIM0_9BACT</name>
<dbReference type="SUPFAM" id="SSF52374">
    <property type="entry name" value="Nucleotidylyl transferase"/>
    <property type="match status" value="1"/>
</dbReference>
<evidence type="ECO:0000256" key="11">
    <source>
        <dbReference type="ARBA" id="ARBA00060830"/>
    </source>
</evidence>
<evidence type="ECO:0000256" key="8">
    <source>
        <dbReference type="ARBA" id="ARBA00023054"/>
    </source>
</evidence>
<comment type="similarity">
    <text evidence="11 12">Belongs to the class-I aminoacyl-tRNA synthetase family. ValS type 1 subfamily.</text>
</comment>
<feature type="domain" description="Methionyl/Valyl/Leucyl/Isoleucyl-tRNA synthetase anticodon-binding" evidence="14">
    <location>
        <begin position="626"/>
        <end position="771"/>
    </location>
</feature>
<dbReference type="GO" id="GO:0004832">
    <property type="term" value="F:valine-tRNA ligase activity"/>
    <property type="evidence" value="ECO:0007669"/>
    <property type="project" value="UniProtKB-UniRule"/>
</dbReference>
<evidence type="ECO:0000259" key="13">
    <source>
        <dbReference type="Pfam" id="PF00133"/>
    </source>
</evidence>
<feature type="binding site" evidence="12">
    <location>
        <position position="545"/>
    </location>
    <ligand>
        <name>ATP</name>
        <dbReference type="ChEBI" id="CHEBI:30616"/>
    </ligand>
</feature>
<comment type="domain">
    <text evidence="12">The C-terminal coiled-coil domain is crucial for aminoacylation activity.</text>
</comment>
<keyword evidence="17" id="KW-1185">Reference proteome</keyword>
<comment type="domain">
    <text evidence="12">ValRS has two distinct active sites: one for aminoacylation and one for editing. The misactivated threonine is translocated from the active site to the editing site.</text>
</comment>
<evidence type="ECO:0000256" key="4">
    <source>
        <dbReference type="ARBA" id="ARBA00022598"/>
    </source>
</evidence>
<keyword evidence="5 12" id="KW-0547">Nucleotide-binding</keyword>
<evidence type="ECO:0000256" key="7">
    <source>
        <dbReference type="ARBA" id="ARBA00022917"/>
    </source>
</evidence>
<comment type="subunit">
    <text evidence="2 12">Monomer.</text>
</comment>
<dbReference type="InterPro" id="IPR037118">
    <property type="entry name" value="Val-tRNA_synth_C_sf"/>
</dbReference>
<evidence type="ECO:0000256" key="1">
    <source>
        <dbReference type="ARBA" id="ARBA00004496"/>
    </source>
</evidence>
<dbReference type="Pfam" id="PF00133">
    <property type="entry name" value="tRNA-synt_1"/>
    <property type="match status" value="1"/>
</dbReference>
<dbReference type="FunFam" id="1.10.730.10:FF:000014">
    <property type="entry name" value="Valine--tRNA ligase"/>
    <property type="match status" value="1"/>
</dbReference>
<feature type="domain" description="Valyl-tRNA synthetase tRNA-binding arm" evidence="15">
    <location>
        <begin position="832"/>
        <end position="895"/>
    </location>
</feature>
<dbReference type="SUPFAM" id="SSF50677">
    <property type="entry name" value="ValRS/IleRS/LeuRS editing domain"/>
    <property type="match status" value="1"/>
</dbReference>
<dbReference type="Pfam" id="PF08264">
    <property type="entry name" value="Anticodon_1"/>
    <property type="match status" value="1"/>
</dbReference>
<evidence type="ECO:0000313" key="17">
    <source>
        <dbReference type="Proteomes" id="UP000245125"/>
    </source>
</evidence>
<dbReference type="GO" id="GO:0002161">
    <property type="term" value="F:aminoacyl-tRNA deacylase activity"/>
    <property type="evidence" value="ECO:0007669"/>
    <property type="project" value="InterPro"/>
</dbReference>
<dbReference type="FunFam" id="3.40.50.620:FF:000098">
    <property type="entry name" value="Valine--tRNA ligase"/>
    <property type="match status" value="1"/>
</dbReference>
<evidence type="ECO:0000256" key="6">
    <source>
        <dbReference type="ARBA" id="ARBA00022840"/>
    </source>
</evidence>
<dbReference type="Proteomes" id="UP000245125">
    <property type="component" value="Unassembled WGS sequence"/>
</dbReference>
<dbReference type="PROSITE" id="PS00178">
    <property type="entry name" value="AA_TRNA_LIGASE_I"/>
    <property type="match status" value="1"/>
</dbReference>
<dbReference type="InterPro" id="IPR009008">
    <property type="entry name" value="Val/Leu/Ile-tRNA-synth_edit"/>
</dbReference>
<dbReference type="EC" id="6.1.1.9" evidence="12"/>
<comment type="subcellular location">
    <subcellularLocation>
        <location evidence="1 12">Cytoplasm</location>
    </subcellularLocation>
</comment>
<feature type="domain" description="Aminoacyl-tRNA synthetase class Ia" evidence="13">
    <location>
        <begin position="32"/>
        <end position="581"/>
    </location>
</feature>
<dbReference type="CDD" id="cd00817">
    <property type="entry name" value="ValRS_core"/>
    <property type="match status" value="1"/>
</dbReference>
<evidence type="ECO:0000259" key="15">
    <source>
        <dbReference type="Pfam" id="PF10458"/>
    </source>
</evidence>
<dbReference type="NCBIfam" id="NF004349">
    <property type="entry name" value="PRK05729.1"/>
    <property type="match status" value="1"/>
</dbReference>
<comment type="catalytic activity">
    <reaction evidence="10 12">
        <text>tRNA(Val) + L-valine + ATP = L-valyl-tRNA(Val) + AMP + diphosphate</text>
        <dbReference type="Rhea" id="RHEA:10704"/>
        <dbReference type="Rhea" id="RHEA-COMP:9672"/>
        <dbReference type="Rhea" id="RHEA-COMP:9708"/>
        <dbReference type="ChEBI" id="CHEBI:30616"/>
        <dbReference type="ChEBI" id="CHEBI:33019"/>
        <dbReference type="ChEBI" id="CHEBI:57762"/>
        <dbReference type="ChEBI" id="CHEBI:78442"/>
        <dbReference type="ChEBI" id="CHEBI:78537"/>
        <dbReference type="ChEBI" id="CHEBI:456215"/>
        <dbReference type="EC" id="6.1.1.9"/>
    </reaction>
</comment>
<feature type="short sequence motif" description="'HIGH' region" evidence="12">
    <location>
        <begin position="61"/>
        <end position="71"/>
    </location>
</feature>
<proteinExistence type="inferred from homology"/>
<dbReference type="NCBIfam" id="TIGR00422">
    <property type="entry name" value="valS"/>
    <property type="match status" value="1"/>
</dbReference>
<dbReference type="InterPro" id="IPR002300">
    <property type="entry name" value="aa-tRNA-synth_Ia"/>
</dbReference>
<dbReference type="PANTHER" id="PTHR11946:SF93">
    <property type="entry name" value="VALINE--TRNA LIGASE, CHLOROPLASTIC_MITOCHONDRIAL 2"/>
    <property type="match status" value="1"/>
</dbReference>
<evidence type="ECO:0000256" key="10">
    <source>
        <dbReference type="ARBA" id="ARBA00047552"/>
    </source>
</evidence>
<dbReference type="AlphaFoldDB" id="A0A2U3QIM0"/>
<evidence type="ECO:0000256" key="9">
    <source>
        <dbReference type="ARBA" id="ARBA00023146"/>
    </source>
</evidence>
<dbReference type="InterPro" id="IPR001412">
    <property type="entry name" value="aa-tRNA-synth_I_CS"/>
</dbReference>
<evidence type="ECO:0000256" key="5">
    <source>
        <dbReference type="ARBA" id="ARBA00022741"/>
    </source>
</evidence>
<dbReference type="GO" id="GO:0006438">
    <property type="term" value="P:valyl-tRNA aminoacylation"/>
    <property type="evidence" value="ECO:0007669"/>
    <property type="project" value="UniProtKB-UniRule"/>
</dbReference>
<dbReference type="Gene3D" id="3.40.50.620">
    <property type="entry name" value="HUPs"/>
    <property type="match status" value="2"/>
</dbReference>
<evidence type="ECO:0000259" key="14">
    <source>
        <dbReference type="Pfam" id="PF08264"/>
    </source>
</evidence>
<keyword evidence="7 12" id="KW-0648">Protein biosynthesis</keyword>
<dbReference type="Gene3D" id="1.10.287.380">
    <property type="entry name" value="Valyl-tRNA synthetase, C-terminal domain"/>
    <property type="match status" value="1"/>
</dbReference>
<dbReference type="InterPro" id="IPR002303">
    <property type="entry name" value="Valyl-tRNA_ligase"/>
</dbReference>
<evidence type="ECO:0000256" key="3">
    <source>
        <dbReference type="ARBA" id="ARBA00022490"/>
    </source>
</evidence>
<feature type="coiled-coil region" evidence="12">
    <location>
        <begin position="829"/>
        <end position="891"/>
    </location>
</feature>
<dbReference type="GO" id="GO:0005524">
    <property type="term" value="F:ATP binding"/>
    <property type="evidence" value="ECO:0007669"/>
    <property type="project" value="UniProtKB-UniRule"/>
</dbReference>
<dbReference type="PANTHER" id="PTHR11946">
    <property type="entry name" value="VALYL-TRNA SYNTHETASES"/>
    <property type="match status" value="1"/>
</dbReference>
<comment type="function">
    <text evidence="12">Catalyzes the attachment of valine to tRNA(Val). As ValRS can inadvertently accommodate and process structurally similar amino acids such as threonine, to avoid such errors, it has a 'posttransfer' editing activity that hydrolyzes mischarged Thr-tRNA(Val) in a tRNA-dependent manner.</text>
</comment>
<dbReference type="FunFam" id="1.10.287.380:FF:000001">
    <property type="entry name" value="Valine--tRNA ligase"/>
    <property type="match status" value="1"/>
</dbReference>
<evidence type="ECO:0000256" key="2">
    <source>
        <dbReference type="ARBA" id="ARBA00011245"/>
    </source>
</evidence>
<dbReference type="Pfam" id="PF10458">
    <property type="entry name" value="Val_tRNA-synt_C"/>
    <property type="match status" value="1"/>
</dbReference>
<dbReference type="SUPFAM" id="SSF47323">
    <property type="entry name" value="Anticodon-binding domain of a subclass of class I aminoacyl-tRNA synthetases"/>
    <property type="match status" value="1"/>
</dbReference>
<evidence type="ECO:0000256" key="12">
    <source>
        <dbReference type="HAMAP-Rule" id="MF_02004"/>
    </source>
</evidence>
<dbReference type="SUPFAM" id="SSF46589">
    <property type="entry name" value="tRNA-binding arm"/>
    <property type="match status" value="1"/>
</dbReference>
<keyword evidence="6 12" id="KW-0067">ATP-binding</keyword>
<dbReference type="InterPro" id="IPR033705">
    <property type="entry name" value="Anticodon_Ia_Val"/>
</dbReference>
<feature type="short sequence motif" description="'KMSKS' region" evidence="12">
    <location>
        <begin position="542"/>
        <end position="546"/>
    </location>
</feature>
<dbReference type="InterPro" id="IPR019499">
    <property type="entry name" value="Val-tRNA_synth_tRNA-bd"/>
</dbReference>
<sequence length="902" mass="102369">MRGRGRGGADSPSFFVMSELNKSYNPEGVEEKWYEHWIAGNLFVADPASGKTPYSIVIPPPNVTGSLHMGHALNTTLQDILIRWKRMSGFDALWVPGMDHAGIATQNVVERQLVAEKADRHTLGREAFTERVWKWKAEYGGRIIHQLKRLGASCDWTRERFTLDAGLSEAVVEVFVSLYQQGLIYRDKRLINWCPRCLTALSDIEVEHEEYDGRLTFIKYPLEDGSGYITVATTRPETMLGDMAVAVNPEDSRYAHMIGKRISLPLTARKIPVIADSAVDTEFGTGAVKVTPAHDFNDEAIAKRQNPQLDFITVIGPDGRMTAEAGPKYAGLDRYEARKAVLDDLKAMELIAKQDKYLHSISQCYRCKTVIEPLSTLQWYVKVGPLASAAMDAVRDGRIRIIPKAWENTYFSWMENINDWCISRQIWWGHRIPAWYCDNCEEVIVSRKTPSGCTKCGGQLRQDEDVLDTWFSSALWPFSTLGWPADTPELRKYYPTSALVTGFDIIFFWVARMIMMGLKFRGDVPFRDVYIHALVRDASGQKMSKSKGNVIDPLIMMEKYGTDAFRFTLAAFAAQGRDVKFAEERVEGYRHFVNKLWNASRFILLNTGGEKAPDNMSFESLDIGSRWILSRLAATAVDVNAALGDYRFNDAANSIYQFIWRELCDWYIEMVKPVLYEDSDGKERVKKCLLFVLDNTLRLLHPFMPYVTEEIWQHVAVTDKQSASIVTAHYPALLQRDEGAEAEMDIIMETVTGIRTIRGELNLSPSLELRACVKTQSDKAEDVLKRNLAYLNKLARADISEIGAGVRKPGGAAAAVRDYVEVYVPLEGLLNIELEIDRLRKDEAKVEETIAFLNKKLLNEDFLSRAPQAIIAKEKEKYEECLRKKDRVLENIRKLYEVGGKK</sequence>
<dbReference type="InterPro" id="IPR014729">
    <property type="entry name" value="Rossmann-like_a/b/a_fold"/>
</dbReference>
<dbReference type="Gene3D" id="3.90.740.10">
    <property type="entry name" value="Valyl/Leucyl/Isoleucyl-tRNA synthetase, editing domain"/>
    <property type="match status" value="1"/>
</dbReference>
<dbReference type="FunFam" id="3.40.50.620:FF:000032">
    <property type="entry name" value="Valine--tRNA ligase"/>
    <property type="match status" value="1"/>
</dbReference>
<protein>
    <recommendedName>
        <fullName evidence="12">Valine--tRNA ligase</fullName>
        <ecNumber evidence="12">6.1.1.9</ecNumber>
    </recommendedName>
    <alternativeName>
        <fullName evidence="12">Valyl-tRNA synthetase</fullName>
        <shortName evidence="12">ValRS</shortName>
    </alternativeName>
</protein>
<keyword evidence="3 12" id="KW-0963">Cytoplasm</keyword>
<dbReference type="InterPro" id="IPR013155">
    <property type="entry name" value="M/V/L/I-tRNA-synth_anticd-bd"/>
</dbReference>
<dbReference type="PRINTS" id="PR00986">
    <property type="entry name" value="TRNASYNTHVAL"/>
</dbReference>